<evidence type="ECO:0000313" key="1">
    <source>
        <dbReference type="EMBL" id="MFD2262799.1"/>
    </source>
</evidence>
<evidence type="ECO:0000313" key="2">
    <source>
        <dbReference type="Proteomes" id="UP001597295"/>
    </source>
</evidence>
<dbReference type="Proteomes" id="UP001597295">
    <property type="component" value="Unassembled WGS sequence"/>
</dbReference>
<keyword evidence="2" id="KW-1185">Reference proteome</keyword>
<proteinExistence type="predicted"/>
<name>A0ABW5DSI1_9PROT</name>
<dbReference type="EMBL" id="JBHUIP010000005">
    <property type="protein sequence ID" value="MFD2262799.1"/>
    <property type="molecule type" value="Genomic_DNA"/>
</dbReference>
<accession>A0ABW5DSI1</accession>
<comment type="caution">
    <text evidence="1">The sequence shown here is derived from an EMBL/GenBank/DDBJ whole genome shotgun (WGS) entry which is preliminary data.</text>
</comment>
<sequence>MELIEMPVRAFVAAHCVVRAGAHVTMLELEAIDGAFRLKRIASRPHAGPVYQLAPKGQVVVAETMGGAGMVILDERHPDAERARLDRRALMRRSHPGAGQIDALIAAGQKIALRTRHGVIVDWTRSQKLGLGAALGLAFLLFDHLHATGRITADGLRASLTSIEELLEVEPARKRVRQAA</sequence>
<reference evidence="2" key="1">
    <citation type="journal article" date="2019" name="Int. J. Syst. Evol. Microbiol.">
        <title>The Global Catalogue of Microorganisms (GCM) 10K type strain sequencing project: providing services to taxonomists for standard genome sequencing and annotation.</title>
        <authorList>
            <consortium name="The Broad Institute Genomics Platform"/>
            <consortium name="The Broad Institute Genome Sequencing Center for Infectious Disease"/>
            <person name="Wu L."/>
            <person name="Ma J."/>
        </authorList>
    </citation>
    <scope>NUCLEOTIDE SEQUENCE [LARGE SCALE GENOMIC DNA]</scope>
    <source>
        <strain evidence="2">CGMCC 1.19062</strain>
    </source>
</reference>
<gene>
    <name evidence="1" type="ORF">ACFSM5_07855</name>
</gene>
<organism evidence="1 2">
    <name type="scientific">Lacibacterium aquatile</name>
    <dbReference type="NCBI Taxonomy" id="1168082"/>
    <lineage>
        <taxon>Bacteria</taxon>
        <taxon>Pseudomonadati</taxon>
        <taxon>Pseudomonadota</taxon>
        <taxon>Alphaproteobacteria</taxon>
        <taxon>Rhodospirillales</taxon>
        <taxon>Rhodospirillaceae</taxon>
    </lineage>
</organism>
<protein>
    <submittedName>
        <fullName evidence="1">Uncharacterized protein</fullName>
    </submittedName>
</protein>